<dbReference type="Proteomes" id="UP000013783">
    <property type="component" value="Unassembled WGS sequence"/>
</dbReference>
<gene>
    <name evidence="3" type="ORF">I585_02757</name>
    <name evidence="2" type="ORF">UAI_03575</name>
</gene>
<dbReference type="Proteomes" id="UP000014148">
    <property type="component" value="Unassembled WGS sequence"/>
</dbReference>
<organism evidence="2 4">
    <name type="scientific">Enterococcus malodoratus ATCC 43197</name>
    <dbReference type="NCBI Taxonomy" id="1158601"/>
    <lineage>
        <taxon>Bacteria</taxon>
        <taxon>Bacillati</taxon>
        <taxon>Bacillota</taxon>
        <taxon>Bacilli</taxon>
        <taxon>Lactobacillales</taxon>
        <taxon>Enterococcaceae</taxon>
        <taxon>Enterococcus</taxon>
    </lineage>
</organism>
<keyword evidence="5" id="KW-1185">Reference proteome</keyword>
<evidence type="ECO:0000313" key="5">
    <source>
        <dbReference type="Proteomes" id="UP000014148"/>
    </source>
</evidence>
<dbReference type="EMBL" id="AJAK01000024">
    <property type="protein sequence ID" value="EOH73478.1"/>
    <property type="molecule type" value="Genomic_DNA"/>
</dbReference>
<feature type="transmembrane region" description="Helical" evidence="1">
    <location>
        <begin position="95"/>
        <end position="112"/>
    </location>
</feature>
<dbReference type="PATRIC" id="fig|1158601.3.peg.3546"/>
<keyword evidence="1" id="KW-0472">Membrane</keyword>
<dbReference type="Pfam" id="PF21846">
    <property type="entry name" value="DUF6905"/>
    <property type="match status" value="1"/>
</dbReference>
<protein>
    <submittedName>
        <fullName evidence="2">Uncharacterized protein</fullName>
    </submittedName>
</protein>
<feature type="transmembrane region" description="Helical" evidence="1">
    <location>
        <begin position="6"/>
        <end position="24"/>
    </location>
</feature>
<reference evidence="3 5" key="2">
    <citation type="submission" date="2013-03" db="EMBL/GenBank/DDBJ databases">
        <title>The Genome Sequence of Enterococcus malodoratus ATCC_43197 (PacBio/Illumina hybrid assembly).</title>
        <authorList>
            <consortium name="The Broad Institute Genomics Platform"/>
            <consortium name="The Broad Institute Genome Sequencing Center for Infectious Disease"/>
            <person name="Earl A."/>
            <person name="Russ C."/>
            <person name="Gilmore M."/>
            <person name="Surin D."/>
            <person name="Walker B."/>
            <person name="Young S."/>
            <person name="Zeng Q."/>
            <person name="Gargeya S."/>
            <person name="Fitzgerald M."/>
            <person name="Haas B."/>
            <person name="Abouelleil A."/>
            <person name="Allen A.W."/>
            <person name="Alvarado L."/>
            <person name="Arachchi H.M."/>
            <person name="Berlin A.M."/>
            <person name="Chapman S.B."/>
            <person name="Gainer-Dewar J."/>
            <person name="Goldberg J."/>
            <person name="Griggs A."/>
            <person name="Gujja S."/>
            <person name="Hansen M."/>
            <person name="Howarth C."/>
            <person name="Imamovic A."/>
            <person name="Ireland A."/>
            <person name="Larimer J."/>
            <person name="McCowan C."/>
            <person name="Murphy C."/>
            <person name="Pearson M."/>
            <person name="Poon T.W."/>
            <person name="Priest M."/>
            <person name="Roberts A."/>
            <person name="Saif S."/>
            <person name="Shea T."/>
            <person name="Sisk P."/>
            <person name="Sykes S."/>
            <person name="Wortman J."/>
            <person name="Nusbaum C."/>
            <person name="Birren B."/>
        </authorList>
    </citation>
    <scope>NUCLEOTIDE SEQUENCE [LARGE SCALE GENOMIC DNA]</scope>
    <source>
        <strain evidence="3 5">ATCC 43197</strain>
    </source>
</reference>
<evidence type="ECO:0000313" key="4">
    <source>
        <dbReference type="Proteomes" id="UP000013783"/>
    </source>
</evidence>
<proteinExistence type="predicted"/>
<evidence type="ECO:0000313" key="3">
    <source>
        <dbReference type="EMBL" id="EOT67236.1"/>
    </source>
</evidence>
<dbReference type="EMBL" id="ASWA01000003">
    <property type="protein sequence ID" value="EOT67236.1"/>
    <property type="molecule type" value="Genomic_DNA"/>
</dbReference>
<name>R2NR88_9ENTE</name>
<dbReference type="AlphaFoldDB" id="R2NR88"/>
<keyword evidence="1" id="KW-0812">Transmembrane</keyword>
<dbReference type="RefSeq" id="WP_010742365.1">
    <property type="nucleotide sequence ID" value="NZ_KB946251.1"/>
</dbReference>
<feature type="transmembrane region" description="Helical" evidence="1">
    <location>
        <begin position="31"/>
        <end position="50"/>
    </location>
</feature>
<evidence type="ECO:0000313" key="2">
    <source>
        <dbReference type="EMBL" id="EOH73478.1"/>
    </source>
</evidence>
<dbReference type="InterPro" id="IPR054200">
    <property type="entry name" value="DUF6905"/>
</dbReference>
<dbReference type="GeneID" id="79788054"/>
<evidence type="ECO:0000256" key="1">
    <source>
        <dbReference type="SAM" id="Phobius"/>
    </source>
</evidence>
<reference evidence="2 4" key="1">
    <citation type="submission" date="2013-02" db="EMBL/GenBank/DDBJ databases">
        <title>The Genome Sequence of Enterococcus malodoratus ATCC_43197.</title>
        <authorList>
            <consortium name="The Broad Institute Genome Sequencing Platform"/>
            <consortium name="The Broad Institute Genome Sequencing Center for Infectious Disease"/>
            <person name="Earl A.M."/>
            <person name="Gilmore M.S."/>
            <person name="Lebreton F."/>
            <person name="Walker B."/>
            <person name="Young S.K."/>
            <person name="Zeng Q."/>
            <person name="Gargeya S."/>
            <person name="Fitzgerald M."/>
            <person name="Haas B."/>
            <person name="Abouelleil A."/>
            <person name="Alvarado L."/>
            <person name="Arachchi H.M."/>
            <person name="Berlin A.M."/>
            <person name="Chapman S.B."/>
            <person name="Dewar J."/>
            <person name="Goldberg J."/>
            <person name="Griggs A."/>
            <person name="Gujja S."/>
            <person name="Hansen M."/>
            <person name="Howarth C."/>
            <person name="Imamovic A."/>
            <person name="Larimer J."/>
            <person name="McCowan C."/>
            <person name="Murphy C."/>
            <person name="Neiman D."/>
            <person name="Pearson M."/>
            <person name="Priest M."/>
            <person name="Roberts A."/>
            <person name="Saif S."/>
            <person name="Shea T."/>
            <person name="Sisk P."/>
            <person name="Sykes S."/>
            <person name="Wortman J."/>
            <person name="Nusbaum C."/>
            <person name="Birren B."/>
        </authorList>
    </citation>
    <scope>NUCLEOTIDE SEQUENCE [LARGE SCALE GENOMIC DNA]</scope>
    <source>
        <strain evidence="2 4">ATCC 43197</strain>
    </source>
</reference>
<feature type="transmembrane region" description="Helical" evidence="1">
    <location>
        <begin position="70"/>
        <end position="88"/>
    </location>
</feature>
<dbReference type="OrthoDB" id="1028168at2"/>
<sequence length="113" mass="11983">MTISAFIATFSGAFLFPFFIRMAWGKMVDSWGPIGGWMAAAFITGTIWTLNHGIPTPMITQSGKAWVDMGLAAGIGCWVATARLGFGVKKSMKNVFAAISGGIVGAFLLSLFL</sequence>
<accession>R2NR88</accession>
<dbReference type="eggNOG" id="ENOG5032T9Q">
    <property type="taxonomic scope" value="Bacteria"/>
</dbReference>
<comment type="caution">
    <text evidence="2">The sequence shown here is derived from an EMBL/GenBank/DDBJ whole genome shotgun (WGS) entry which is preliminary data.</text>
</comment>
<dbReference type="STRING" id="71451.RV07_GL003356"/>
<keyword evidence="1" id="KW-1133">Transmembrane helix</keyword>